<dbReference type="InterPro" id="IPR017441">
    <property type="entry name" value="Protein_kinase_ATP_BS"/>
</dbReference>
<feature type="compositionally biased region" description="Polar residues" evidence="6">
    <location>
        <begin position="520"/>
        <end position="541"/>
    </location>
</feature>
<comment type="caution">
    <text evidence="9">The sequence shown here is derived from an EMBL/GenBank/DDBJ whole genome shotgun (WGS) entry which is preliminary data.</text>
</comment>
<evidence type="ECO:0000256" key="3">
    <source>
        <dbReference type="ARBA" id="ARBA00022777"/>
    </source>
</evidence>
<dbReference type="RefSeq" id="WP_120682244.1">
    <property type="nucleotide sequence ID" value="NZ_RBAL01000013.1"/>
</dbReference>
<evidence type="ECO:0000256" key="6">
    <source>
        <dbReference type="SAM" id="MobiDB-lite"/>
    </source>
</evidence>
<keyword evidence="7" id="KW-1133">Transmembrane helix</keyword>
<evidence type="ECO:0000256" key="7">
    <source>
        <dbReference type="SAM" id="Phobius"/>
    </source>
</evidence>
<evidence type="ECO:0000313" key="10">
    <source>
        <dbReference type="Proteomes" id="UP000272474"/>
    </source>
</evidence>
<dbReference type="OrthoDB" id="9762169at2"/>
<keyword evidence="3 9" id="KW-0418">Kinase</keyword>
<sequence length="698" mass="71604">MKPLGPTDPQRVGHYRLLGKLGAGGMGSVYLARSDRGRTVAVKLVQPELAAQPEFRRRFQHEVEAARRVGGDWTAPVLDADTEAATPWVATGYVAGPSLHEVVADTYGPLPERSLFLLANGLVKALRDIHAAGLVHRDLKPSNVMITIDGPRVIDFGIARALESEGPGLTRTGAAVGSPGFMSPEQCRGQTLTTASDIFCLGSVLTFAATGRTPFGDPHSAMTALMLRIVQGEHDLEGVPASVRPMIEACLNLDPAQRPTLEQLVQHTEIPDDGEPWLPGALVARLGRHAVELLDSEDPLQTATQFAAGPPPQGGPPATPPPSPPPPSGTGVNAMPTMASATPPPGYGTPPPGASYGYPQQAPPPGYPQPTPLPGQNPYGAGYPGGPAGPGGPQPPGGPKPGGRNNALLIGIAVGVVIVLAVVIAVVASGGGDDDPDPNPTATGENTEGPTGGPTDGGSSQEPGTGSVPDNMIGAWEGRLQGDDTAYFERIEIVAGEAGATVATQWTVGPTAMCVESSTLSSSDGTTVTLQGSGITSQTPSDAGCQPYGNQTLQLQGSTLHWEDDAGYSGDLTLSSMTDYDTYDESSGDDTYDGMPYSVFDQTFAGAGYTVAPEVRAPAGEMAFTLTQGNCTWTDAMISGGLQATSLVLGPGTVTAGSGCDPLPSFSVQVNVAEDGDASSLVFTPFGADSGGFTVNRE</sequence>
<keyword evidence="7" id="KW-0812">Transmembrane</keyword>
<feature type="compositionally biased region" description="Low complexity" evidence="6">
    <location>
        <begin position="329"/>
        <end position="341"/>
    </location>
</feature>
<evidence type="ECO:0000313" key="9">
    <source>
        <dbReference type="EMBL" id="RKN39550.1"/>
    </source>
</evidence>
<dbReference type="InterPro" id="IPR008271">
    <property type="entry name" value="Ser/Thr_kinase_AS"/>
</dbReference>
<organism evidence="9 10">
    <name type="scientific">Streptomyces hoynatensis</name>
    <dbReference type="NCBI Taxonomy" id="1141874"/>
    <lineage>
        <taxon>Bacteria</taxon>
        <taxon>Bacillati</taxon>
        <taxon>Actinomycetota</taxon>
        <taxon>Actinomycetes</taxon>
        <taxon>Kitasatosporales</taxon>
        <taxon>Streptomycetaceae</taxon>
        <taxon>Streptomyces</taxon>
    </lineage>
</organism>
<evidence type="ECO:0000256" key="5">
    <source>
        <dbReference type="PROSITE-ProRule" id="PRU10141"/>
    </source>
</evidence>
<feature type="compositionally biased region" description="Pro residues" evidence="6">
    <location>
        <begin position="309"/>
        <end position="328"/>
    </location>
</feature>
<keyword evidence="10" id="KW-1185">Reference proteome</keyword>
<dbReference type="Gene3D" id="3.30.200.20">
    <property type="entry name" value="Phosphorylase Kinase, domain 1"/>
    <property type="match status" value="1"/>
</dbReference>
<gene>
    <name evidence="9" type="ORF">D7294_21465</name>
</gene>
<dbReference type="PROSITE" id="PS00107">
    <property type="entry name" value="PROTEIN_KINASE_ATP"/>
    <property type="match status" value="1"/>
</dbReference>
<evidence type="ECO:0000256" key="1">
    <source>
        <dbReference type="ARBA" id="ARBA00022679"/>
    </source>
</evidence>
<dbReference type="AlphaFoldDB" id="A0A3A9YUD4"/>
<name>A0A3A9YUD4_9ACTN</name>
<reference evidence="9 10" key="1">
    <citation type="journal article" date="2014" name="Int. J. Syst. Evol. Microbiol.">
        <title>Streptomyces hoynatensis sp. nov., isolated from deep marine sediment.</title>
        <authorList>
            <person name="Veyisoglu A."/>
            <person name="Sahin N."/>
        </authorList>
    </citation>
    <scope>NUCLEOTIDE SEQUENCE [LARGE SCALE GENOMIC DNA]</scope>
    <source>
        <strain evidence="9 10">KCTC 29097</strain>
    </source>
</reference>
<dbReference type="CDD" id="cd14014">
    <property type="entry name" value="STKc_PknB_like"/>
    <property type="match status" value="1"/>
</dbReference>
<feature type="domain" description="Protein kinase" evidence="8">
    <location>
        <begin position="15"/>
        <end position="278"/>
    </location>
</feature>
<dbReference type="SMART" id="SM00220">
    <property type="entry name" value="S_TKc"/>
    <property type="match status" value="1"/>
</dbReference>
<keyword evidence="1" id="KW-0808">Transferase</keyword>
<evidence type="ECO:0000256" key="2">
    <source>
        <dbReference type="ARBA" id="ARBA00022741"/>
    </source>
</evidence>
<feature type="compositionally biased region" description="Pro residues" evidence="6">
    <location>
        <begin position="390"/>
        <end position="399"/>
    </location>
</feature>
<dbReference type="EMBL" id="RBAL01000013">
    <property type="protein sequence ID" value="RKN39550.1"/>
    <property type="molecule type" value="Genomic_DNA"/>
</dbReference>
<keyword evidence="2 5" id="KW-0547">Nucleotide-binding</keyword>
<dbReference type="GO" id="GO:0005524">
    <property type="term" value="F:ATP binding"/>
    <property type="evidence" value="ECO:0007669"/>
    <property type="project" value="UniProtKB-UniRule"/>
</dbReference>
<dbReference type="InterPro" id="IPR000719">
    <property type="entry name" value="Prot_kinase_dom"/>
</dbReference>
<feature type="compositionally biased region" description="Low complexity" evidence="6">
    <location>
        <begin position="440"/>
        <end position="449"/>
    </location>
</feature>
<keyword evidence="4 5" id="KW-0067">ATP-binding</keyword>
<dbReference type="Proteomes" id="UP000272474">
    <property type="component" value="Unassembled WGS sequence"/>
</dbReference>
<dbReference type="PROSITE" id="PS00108">
    <property type="entry name" value="PROTEIN_KINASE_ST"/>
    <property type="match status" value="1"/>
</dbReference>
<keyword evidence="9" id="KW-0723">Serine/threonine-protein kinase</keyword>
<feature type="region of interest" description="Disordered" evidence="6">
    <location>
        <begin position="303"/>
        <end position="402"/>
    </location>
</feature>
<feature type="compositionally biased region" description="Pro residues" evidence="6">
    <location>
        <begin position="361"/>
        <end position="375"/>
    </location>
</feature>
<dbReference type="GO" id="GO:0004674">
    <property type="term" value="F:protein serine/threonine kinase activity"/>
    <property type="evidence" value="ECO:0007669"/>
    <property type="project" value="UniProtKB-KW"/>
</dbReference>
<dbReference type="PANTHER" id="PTHR43289:SF34">
    <property type="entry name" value="SERINE_THREONINE-PROTEIN KINASE YBDM-RELATED"/>
    <property type="match status" value="1"/>
</dbReference>
<dbReference type="Pfam" id="PF00069">
    <property type="entry name" value="Pkinase"/>
    <property type="match status" value="1"/>
</dbReference>
<feature type="compositionally biased region" description="Pro residues" evidence="6">
    <location>
        <begin position="342"/>
        <end position="353"/>
    </location>
</feature>
<protein>
    <submittedName>
        <fullName evidence="9">Serine/threonine protein kinase</fullName>
    </submittedName>
</protein>
<dbReference type="SUPFAM" id="SSF56112">
    <property type="entry name" value="Protein kinase-like (PK-like)"/>
    <property type="match status" value="1"/>
</dbReference>
<feature type="region of interest" description="Disordered" evidence="6">
    <location>
        <begin position="520"/>
        <end position="544"/>
    </location>
</feature>
<dbReference type="Gene3D" id="1.10.510.10">
    <property type="entry name" value="Transferase(Phosphotransferase) domain 1"/>
    <property type="match status" value="1"/>
</dbReference>
<feature type="transmembrane region" description="Helical" evidence="7">
    <location>
        <begin position="407"/>
        <end position="428"/>
    </location>
</feature>
<proteinExistence type="predicted"/>
<dbReference type="InterPro" id="IPR011009">
    <property type="entry name" value="Kinase-like_dom_sf"/>
</dbReference>
<accession>A0A3A9YUD4</accession>
<evidence type="ECO:0000256" key="4">
    <source>
        <dbReference type="ARBA" id="ARBA00022840"/>
    </source>
</evidence>
<feature type="region of interest" description="Disordered" evidence="6">
    <location>
        <begin position="430"/>
        <end position="474"/>
    </location>
</feature>
<dbReference type="PANTHER" id="PTHR43289">
    <property type="entry name" value="MITOGEN-ACTIVATED PROTEIN KINASE KINASE KINASE 20-RELATED"/>
    <property type="match status" value="1"/>
</dbReference>
<dbReference type="PROSITE" id="PS50011">
    <property type="entry name" value="PROTEIN_KINASE_DOM"/>
    <property type="match status" value="1"/>
</dbReference>
<feature type="binding site" evidence="5">
    <location>
        <position position="43"/>
    </location>
    <ligand>
        <name>ATP</name>
        <dbReference type="ChEBI" id="CHEBI:30616"/>
    </ligand>
</feature>
<evidence type="ECO:0000259" key="8">
    <source>
        <dbReference type="PROSITE" id="PS50011"/>
    </source>
</evidence>
<keyword evidence="7" id="KW-0472">Membrane</keyword>